<accession>A0A9X6NEL8</accession>
<dbReference type="EMBL" id="MTYJ01000220">
    <property type="protein sequence ID" value="OWA51278.1"/>
    <property type="molecule type" value="Genomic_DNA"/>
</dbReference>
<organism evidence="4 5">
    <name type="scientific">Hypsibius exemplaris</name>
    <name type="common">Freshwater tardigrade</name>
    <dbReference type="NCBI Taxonomy" id="2072580"/>
    <lineage>
        <taxon>Eukaryota</taxon>
        <taxon>Metazoa</taxon>
        <taxon>Ecdysozoa</taxon>
        <taxon>Tardigrada</taxon>
        <taxon>Eutardigrada</taxon>
        <taxon>Parachela</taxon>
        <taxon>Hypsibioidea</taxon>
        <taxon>Hypsibiidae</taxon>
        <taxon>Hypsibius</taxon>
    </lineage>
</organism>
<proteinExistence type="predicted"/>
<keyword evidence="2" id="KW-0479">Metal-binding</keyword>
<evidence type="ECO:0000313" key="5">
    <source>
        <dbReference type="Proteomes" id="UP000192578"/>
    </source>
</evidence>
<dbReference type="InterPro" id="IPR027806">
    <property type="entry name" value="HARBI1_dom"/>
</dbReference>
<dbReference type="OrthoDB" id="6485243at2759"/>
<gene>
    <name evidence="4" type="ORF">BV898_15770</name>
</gene>
<feature type="domain" description="DDE Tnp4" evidence="3">
    <location>
        <begin position="124"/>
        <end position="190"/>
    </location>
</feature>
<dbReference type="AlphaFoldDB" id="A0A9X6NEL8"/>
<protein>
    <recommendedName>
        <fullName evidence="3">DDE Tnp4 domain-containing protein</fullName>
    </recommendedName>
</protein>
<evidence type="ECO:0000256" key="1">
    <source>
        <dbReference type="ARBA" id="ARBA00001968"/>
    </source>
</evidence>
<dbReference type="GO" id="GO:0046872">
    <property type="term" value="F:metal ion binding"/>
    <property type="evidence" value="ECO:0007669"/>
    <property type="project" value="UniProtKB-KW"/>
</dbReference>
<keyword evidence="5" id="KW-1185">Reference proteome</keyword>
<name>A0A9X6NEL8_HYPEX</name>
<sequence>MKYKSLLLAYANGLLTYEEFVLLRRRPPRVKHKYRARAFSLPATSAEHCKDLFRVEKADIMRIIRLLEMLEKPKLKGRLSISSVELTDDLQQPFLTRQRMYLYAAAIANETGRLSHGMKIFAFIDGTFKQTCRPKRNQRIVYSGKESCHGLKYQAITAPDGLILHLAGPFEGARHDAFTYLESQAESMLREKMEEVGGQFRLYGDPA</sequence>
<reference evidence="5" key="1">
    <citation type="submission" date="2017-01" db="EMBL/GenBank/DDBJ databases">
        <title>Comparative genomics of anhydrobiosis in the tardigrade Hypsibius dujardini.</title>
        <authorList>
            <person name="Yoshida Y."/>
            <person name="Koutsovoulos G."/>
            <person name="Laetsch D."/>
            <person name="Stevens L."/>
            <person name="Kumar S."/>
            <person name="Horikawa D."/>
            <person name="Ishino K."/>
            <person name="Komine S."/>
            <person name="Tomita M."/>
            <person name="Blaxter M."/>
            <person name="Arakawa K."/>
        </authorList>
    </citation>
    <scope>NUCLEOTIDE SEQUENCE [LARGE SCALE GENOMIC DNA]</scope>
    <source>
        <strain evidence="5">Z151</strain>
    </source>
</reference>
<evidence type="ECO:0000259" key="3">
    <source>
        <dbReference type="Pfam" id="PF13359"/>
    </source>
</evidence>
<comment type="caution">
    <text evidence="4">The sequence shown here is derived from an EMBL/GenBank/DDBJ whole genome shotgun (WGS) entry which is preliminary data.</text>
</comment>
<evidence type="ECO:0000256" key="2">
    <source>
        <dbReference type="ARBA" id="ARBA00022723"/>
    </source>
</evidence>
<dbReference type="Proteomes" id="UP000192578">
    <property type="component" value="Unassembled WGS sequence"/>
</dbReference>
<dbReference type="Pfam" id="PF13359">
    <property type="entry name" value="DDE_Tnp_4"/>
    <property type="match status" value="1"/>
</dbReference>
<evidence type="ECO:0000313" key="4">
    <source>
        <dbReference type="EMBL" id="OWA51278.1"/>
    </source>
</evidence>
<comment type="cofactor">
    <cofactor evidence="1">
        <name>a divalent metal cation</name>
        <dbReference type="ChEBI" id="CHEBI:60240"/>
    </cofactor>
</comment>